<dbReference type="InterPro" id="IPR044993">
    <property type="entry name" value="BXL"/>
</dbReference>
<dbReference type="SUPFAM" id="SSF51445">
    <property type="entry name" value="(Trans)glycosidases"/>
    <property type="match status" value="1"/>
</dbReference>
<dbReference type="GO" id="GO:0031222">
    <property type="term" value="P:arabinan catabolic process"/>
    <property type="evidence" value="ECO:0007669"/>
    <property type="project" value="TreeGrafter"/>
</dbReference>
<evidence type="ECO:0000313" key="3">
    <source>
        <dbReference type="EMBL" id="CUO33997.1"/>
    </source>
</evidence>
<name>A0A174E9D1_9BACE</name>
<keyword evidence="3" id="KW-0326">Glycosidase</keyword>
<dbReference type="AlphaFoldDB" id="A0A174E9D1"/>
<dbReference type="InterPro" id="IPR017853">
    <property type="entry name" value="GH"/>
</dbReference>
<comment type="similarity">
    <text evidence="1">Belongs to the glycosyl hydrolase 3 family.</text>
</comment>
<feature type="domain" description="Glycoside hydrolase family 3 N-terminal" evidence="2">
    <location>
        <begin position="175"/>
        <end position="214"/>
    </location>
</feature>
<dbReference type="EC" id="3.2.1.21" evidence="3"/>
<dbReference type="InterPro" id="IPR001764">
    <property type="entry name" value="Glyco_hydro_3_N"/>
</dbReference>
<dbReference type="GO" id="GO:0008422">
    <property type="term" value="F:beta-glucosidase activity"/>
    <property type="evidence" value="ECO:0007669"/>
    <property type="project" value="UniProtKB-EC"/>
</dbReference>
<dbReference type="PANTHER" id="PTHR42721:SF3">
    <property type="entry name" value="BETA-D-XYLOSIDASE 5-RELATED"/>
    <property type="match status" value="1"/>
</dbReference>
<dbReference type="Pfam" id="PF00933">
    <property type="entry name" value="Glyco_hydro_3"/>
    <property type="match status" value="1"/>
</dbReference>
<gene>
    <name evidence="3" type="primary">bglX_7</name>
    <name evidence="3" type="ORF">ERS852397_01828</name>
</gene>
<dbReference type="GO" id="GO:0045493">
    <property type="term" value="P:xylan catabolic process"/>
    <property type="evidence" value="ECO:0007669"/>
    <property type="project" value="InterPro"/>
</dbReference>
<dbReference type="Gene3D" id="3.20.20.80">
    <property type="entry name" value="Glycosidases"/>
    <property type="match status" value="1"/>
</dbReference>
<reference evidence="3 4" key="1">
    <citation type="submission" date="2015-09" db="EMBL/GenBank/DDBJ databases">
        <authorList>
            <consortium name="Pathogen Informatics"/>
        </authorList>
    </citation>
    <scope>NUCLEOTIDE SEQUENCE [LARGE SCALE GENOMIC DNA]</scope>
    <source>
        <strain evidence="3 4">2789STDY5608840</strain>
    </source>
</reference>
<accession>A0A174E9D1</accession>
<dbReference type="GO" id="GO:0046556">
    <property type="term" value="F:alpha-L-arabinofuranosidase activity"/>
    <property type="evidence" value="ECO:0007669"/>
    <property type="project" value="TreeGrafter"/>
</dbReference>
<dbReference type="PANTHER" id="PTHR42721">
    <property type="entry name" value="SUGAR HYDROLASE-RELATED"/>
    <property type="match status" value="1"/>
</dbReference>
<dbReference type="STRING" id="338188.ERS852397_01828"/>
<keyword evidence="3" id="KW-0378">Hydrolase</keyword>
<sequence>MEAANKYERAICVMYDLSGMKPGEEGLLLKDIAEIARQYSIKDHVKNPSYLYHNGKPLVTVWGVGFNDNRRYGLKEAERIIDGLKLQGFSVMLGVPTQWRELKGDTESDPHLHQLIRKCDIVMPWFVGRYNENTYPKFQKLVEADIQWAKKNQVDYAPLVFPGFSWGNMKGQDHNSFMTAYNALNNVPCTLNSWLLQKVLRRDWGFQGYVVSDCGGPSL</sequence>
<evidence type="ECO:0000313" key="4">
    <source>
        <dbReference type="Proteomes" id="UP000095517"/>
    </source>
</evidence>
<protein>
    <submittedName>
        <fullName evidence="3">Xylosidase/arabinosidase</fullName>
        <ecNumber evidence="3">3.2.1.21</ecNumber>
    </submittedName>
</protein>
<dbReference type="GO" id="GO:0009044">
    <property type="term" value="F:xylan 1,4-beta-xylosidase activity"/>
    <property type="evidence" value="ECO:0007669"/>
    <property type="project" value="InterPro"/>
</dbReference>
<dbReference type="Proteomes" id="UP000095517">
    <property type="component" value="Unassembled WGS sequence"/>
</dbReference>
<proteinExistence type="inferred from homology"/>
<evidence type="ECO:0000256" key="1">
    <source>
        <dbReference type="ARBA" id="ARBA00005336"/>
    </source>
</evidence>
<evidence type="ECO:0000259" key="2">
    <source>
        <dbReference type="Pfam" id="PF00933"/>
    </source>
</evidence>
<organism evidence="3 4">
    <name type="scientific">Bacteroides finegoldii</name>
    <dbReference type="NCBI Taxonomy" id="338188"/>
    <lineage>
        <taxon>Bacteria</taxon>
        <taxon>Pseudomonadati</taxon>
        <taxon>Bacteroidota</taxon>
        <taxon>Bacteroidia</taxon>
        <taxon>Bacteroidales</taxon>
        <taxon>Bacteroidaceae</taxon>
        <taxon>Bacteroides</taxon>
    </lineage>
</organism>
<dbReference type="EMBL" id="CYZH01000008">
    <property type="protein sequence ID" value="CUO33997.1"/>
    <property type="molecule type" value="Genomic_DNA"/>
</dbReference>
<dbReference type="RefSeq" id="WP_022275918.1">
    <property type="nucleotide sequence ID" value="NZ_CABIXA010000008.1"/>
</dbReference>